<dbReference type="RefSeq" id="WP_179906804.1">
    <property type="nucleotide sequence ID" value="NZ_JACBXS010000030.1"/>
</dbReference>
<name>A0A7Z0I196_9RHOB</name>
<keyword evidence="2" id="KW-1185">Reference proteome</keyword>
<reference evidence="1 2" key="1">
    <citation type="journal article" date="2000" name="Arch. Microbiol.">
        <title>Rhodobaca bogoriensis gen. nov. and sp. nov., an alkaliphilic purple nonsulfur bacterium from African Rift Valley soda lakes.</title>
        <authorList>
            <person name="Milford A.D."/>
            <person name="Achenbach L.A."/>
            <person name="Jung D.O."/>
            <person name="Madigan M.T."/>
        </authorList>
    </citation>
    <scope>NUCLEOTIDE SEQUENCE [LARGE SCALE GENOMIC DNA]</scope>
    <source>
        <strain evidence="1 2">2376</strain>
    </source>
</reference>
<protein>
    <submittedName>
        <fullName evidence="1">Uncharacterized protein</fullName>
    </submittedName>
</protein>
<evidence type="ECO:0000313" key="2">
    <source>
        <dbReference type="Proteomes" id="UP000529417"/>
    </source>
</evidence>
<sequence>MNSLEVDPAMPMRLARDQAVGATAAQATPVIFGTPVTQNECGWLAAHLLARMPVRAVQAPYGPHR</sequence>
<evidence type="ECO:0000313" key="1">
    <source>
        <dbReference type="EMBL" id="NYS26005.1"/>
    </source>
</evidence>
<gene>
    <name evidence="1" type="ORF">HUK65_13500</name>
</gene>
<proteinExistence type="predicted"/>
<dbReference type="EMBL" id="JACBXS010000030">
    <property type="protein sequence ID" value="NYS26005.1"/>
    <property type="molecule type" value="Genomic_DNA"/>
</dbReference>
<organism evidence="1 2">
    <name type="scientific">Rhabdonatronobacter sediminivivens</name>
    <dbReference type="NCBI Taxonomy" id="2743469"/>
    <lineage>
        <taxon>Bacteria</taxon>
        <taxon>Pseudomonadati</taxon>
        <taxon>Pseudomonadota</taxon>
        <taxon>Alphaproteobacteria</taxon>
        <taxon>Rhodobacterales</taxon>
        <taxon>Paracoccaceae</taxon>
        <taxon>Rhabdonatronobacter</taxon>
    </lineage>
</organism>
<comment type="caution">
    <text evidence="1">The sequence shown here is derived from an EMBL/GenBank/DDBJ whole genome shotgun (WGS) entry which is preliminary data.</text>
</comment>
<dbReference type="AlphaFoldDB" id="A0A7Z0I196"/>
<dbReference type="Proteomes" id="UP000529417">
    <property type="component" value="Unassembled WGS sequence"/>
</dbReference>
<accession>A0A7Z0I196</accession>